<dbReference type="InterPro" id="IPR017867">
    <property type="entry name" value="Tyr_phospatase_low_mol_wt"/>
</dbReference>
<sequence>MRVLYVCTGNICRSPTAELLTTAFAKEAGRGELSAHSAGTRGMVGRPMEPTAALVLRQLGGEPDGFVARRLSPRIAQDADLVITMAESHRGAVLQSAPRMLKRTFTLREAARLQQLSGAETVTELAAARAQFPAPGPEDVTDPIGRDEDTFVAVGTEIADLLLPLLARIHD</sequence>
<dbReference type="KEGG" id="rrz:CS378_10295"/>
<evidence type="ECO:0000313" key="6">
    <source>
        <dbReference type="EMBL" id="CDZ87548.1"/>
    </source>
</evidence>
<dbReference type="SUPFAM" id="SSF52788">
    <property type="entry name" value="Phosphotyrosine protein phosphatases I"/>
    <property type="match status" value="1"/>
</dbReference>
<dbReference type="GeneID" id="66837424"/>
<dbReference type="SMART" id="SM00226">
    <property type="entry name" value="LMWPc"/>
    <property type="match status" value="1"/>
</dbReference>
<dbReference type="RefSeq" id="WP_010593280.1">
    <property type="nucleotide sequence ID" value="NZ_CP023714.1"/>
</dbReference>
<dbReference type="AlphaFoldDB" id="A0A098BFM5"/>
<evidence type="ECO:0000256" key="2">
    <source>
        <dbReference type="ARBA" id="ARBA00022801"/>
    </source>
</evidence>
<protein>
    <submittedName>
        <fullName evidence="6">Protein-tyrosine-phosphatase</fullName>
    </submittedName>
</protein>
<name>A0A098BFM5_9NOCA</name>
<keyword evidence="3" id="KW-0904">Protein phosphatase</keyword>
<dbReference type="Proteomes" id="UP000042997">
    <property type="component" value="Unassembled WGS sequence"/>
</dbReference>
<dbReference type="InterPro" id="IPR023485">
    <property type="entry name" value="Ptyr_pPase"/>
</dbReference>
<evidence type="ECO:0000256" key="1">
    <source>
        <dbReference type="ARBA" id="ARBA00011063"/>
    </source>
</evidence>
<dbReference type="PANTHER" id="PTHR11717">
    <property type="entry name" value="LOW MOLECULAR WEIGHT PROTEIN TYROSINE PHOSPHATASE"/>
    <property type="match status" value="1"/>
</dbReference>
<dbReference type="GO" id="GO:0004725">
    <property type="term" value="F:protein tyrosine phosphatase activity"/>
    <property type="evidence" value="ECO:0007669"/>
    <property type="project" value="InterPro"/>
</dbReference>
<gene>
    <name evidence="6" type="ORF">RHRU231_330005</name>
</gene>
<comment type="similarity">
    <text evidence="1">Belongs to the low molecular weight phosphotyrosine protein phosphatase family.</text>
</comment>
<dbReference type="InterPro" id="IPR036196">
    <property type="entry name" value="Ptyr_pPase_sf"/>
</dbReference>
<dbReference type="InterPro" id="IPR050438">
    <property type="entry name" value="LMW_PTPase"/>
</dbReference>
<feature type="domain" description="Phosphotyrosine protein phosphatase I" evidence="5">
    <location>
        <begin position="1"/>
        <end position="168"/>
    </location>
</feature>
<dbReference type="OrthoDB" id="9784339at2"/>
<evidence type="ECO:0000259" key="5">
    <source>
        <dbReference type="SMART" id="SM00226"/>
    </source>
</evidence>
<dbReference type="Pfam" id="PF01451">
    <property type="entry name" value="LMWPc"/>
    <property type="match status" value="1"/>
</dbReference>
<dbReference type="PANTHER" id="PTHR11717:SF31">
    <property type="entry name" value="LOW MOLECULAR WEIGHT PROTEIN-TYROSINE-PHOSPHATASE ETP-RELATED"/>
    <property type="match status" value="1"/>
</dbReference>
<evidence type="ECO:0000256" key="4">
    <source>
        <dbReference type="PIRSR" id="PIRSR617867-1"/>
    </source>
</evidence>
<feature type="active site" description="Nucleophile" evidence="4">
    <location>
        <position position="13"/>
    </location>
</feature>
<keyword evidence="2" id="KW-0378">Hydrolase</keyword>
<dbReference type="Gene3D" id="3.40.50.2300">
    <property type="match status" value="1"/>
</dbReference>
<dbReference type="eggNOG" id="COG0394">
    <property type="taxonomic scope" value="Bacteria"/>
</dbReference>
<accession>A0A098BFM5</accession>
<proteinExistence type="inferred from homology"/>
<evidence type="ECO:0000313" key="7">
    <source>
        <dbReference type="Proteomes" id="UP000042997"/>
    </source>
</evidence>
<organism evidence="6 7">
    <name type="scientific">Rhodococcus ruber</name>
    <dbReference type="NCBI Taxonomy" id="1830"/>
    <lineage>
        <taxon>Bacteria</taxon>
        <taxon>Bacillati</taxon>
        <taxon>Actinomycetota</taxon>
        <taxon>Actinomycetes</taxon>
        <taxon>Mycobacteriales</taxon>
        <taxon>Nocardiaceae</taxon>
        <taxon>Rhodococcus</taxon>
    </lineage>
</organism>
<reference evidence="6 7" key="1">
    <citation type="journal article" date="2014" name="Genome Announc.">
        <title>Draft Genome Sequence of Propane- and Butane-Oxidizing Actinobacterium Rhodococcus ruber IEGM 231.</title>
        <authorList>
            <person name="Ivshina I.B."/>
            <person name="Kuyukina M.S."/>
            <person name="Krivoruchko A.V."/>
            <person name="Barbe V."/>
            <person name="Fischer C."/>
        </authorList>
    </citation>
    <scope>NUCLEOTIDE SEQUENCE [LARGE SCALE GENOMIC DNA]</scope>
</reference>
<dbReference type="EMBL" id="CCSD01000043">
    <property type="protein sequence ID" value="CDZ87548.1"/>
    <property type="molecule type" value="Genomic_DNA"/>
</dbReference>
<feature type="active site" description="Nucleophile" evidence="4">
    <location>
        <position position="7"/>
    </location>
</feature>
<evidence type="ECO:0000256" key="3">
    <source>
        <dbReference type="ARBA" id="ARBA00022912"/>
    </source>
</evidence>
<dbReference type="PRINTS" id="PR00719">
    <property type="entry name" value="LMWPTPASE"/>
</dbReference>